<evidence type="ECO:0000313" key="2">
    <source>
        <dbReference type="Proteomes" id="UP000031623"/>
    </source>
</evidence>
<gene>
    <name evidence="1" type="ORF">THII_2223</name>
</gene>
<accession>A0A090AML2</accession>
<dbReference type="KEGG" id="tig:THII_2223"/>
<reference evidence="1 2" key="1">
    <citation type="journal article" date="2014" name="ISME J.">
        <title>Ecophysiology of Thioploca ingrica as revealed by the complete genome sequence supplemented with proteomic evidence.</title>
        <authorList>
            <person name="Kojima H."/>
            <person name="Ogura Y."/>
            <person name="Yamamoto N."/>
            <person name="Togashi T."/>
            <person name="Mori H."/>
            <person name="Watanabe T."/>
            <person name="Nemoto F."/>
            <person name="Kurokawa K."/>
            <person name="Hayashi T."/>
            <person name="Fukui M."/>
        </authorList>
    </citation>
    <scope>NUCLEOTIDE SEQUENCE [LARGE SCALE GENOMIC DNA]</scope>
</reference>
<name>A0A090AML2_9GAMM</name>
<dbReference type="EMBL" id="AP014633">
    <property type="protein sequence ID" value="BAP56520.1"/>
    <property type="molecule type" value="Genomic_DNA"/>
</dbReference>
<protein>
    <submittedName>
        <fullName evidence="1">Uncharacterized protein</fullName>
    </submittedName>
</protein>
<organism evidence="1 2">
    <name type="scientific">Thioploca ingrica</name>
    <dbReference type="NCBI Taxonomy" id="40754"/>
    <lineage>
        <taxon>Bacteria</taxon>
        <taxon>Pseudomonadati</taxon>
        <taxon>Pseudomonadota</taxon>
        <taxon>Gammaproteobacteria</taxon>
        <taxon>Thiotrichales</taxon>
        <taxon>Thiotrichaceae</taxon>
        <taxon>Thioploca</taxon>
    </lineage>
</organism>
<dbReference type="AlphaFoldDB" id="A0A090AML2"/>
<dbReference type="HOGENOM" id="CLU_2319225_0_0_6"/>
<sequence>MKRNRLTREWRQKIHKQCKNFKAKYFYEYAINEEKSIIYSSEEKRLLHFTKATVEHIVPLCELVDTFLKSRGLDRTAKLTGGECKIKGGITRIQSTNRC</sequence>
<evidence type="ECO:0000313" key="1">
    <source>
        <dbReference type="EMBL" id="BAP56520.1"/>
    </source>
</evidence>
<proteinExistence type="predicted"/>
<dbReference type="Proteomes" id="UP000031623">
    <property type="component" value="Chromosome"/>
</dbReference>
<keyword evidence="2" id="KW-1185">Reference proteome</keyword>